<keyword evidence="1 7" id="KW-0028">Amino-acid biosynthesis</keyword>
<keyword evidence="7" id="KW-0460">Magnesium</keyword>
<dbReference type="PANTHER" id="PTHR21087">
    <property type="entry name" value="SHIKIMATE KINASE"/>
    <property type="match status" value="1"/>
</dbReference>
<feature type="binding site" evidence="7">
    <location>
        <position position="81"/>
    </location>
    <ligand>
        <name>substrate</name>
    </ligand>
</feature>
<dbReference type="PATRIC" id="fig|1173020.3.peg.4488"/>
<dbReference type="PRINTS" id="PR01100">
    <property type="entry name" value="SHIKIMTKNASE"/>
</dbReference>
<dbReference type="GO" id="GO:0000287">
    <property type="term" value="F:magnesium ion binding"/>
    <property type="evidence" value="ECO:0007669"/>
    <property type="project" value="UniProtKB-UniRule"/>
</dbReference>
<comment type="function">
    <text evidence="7">Catalyzes the specific phosphorylation of the 3-hydroxyl group of shikimic acid using ATP as a cosubstrate.</text>
</comment>
<feature type="binding site" evidence="7">
    <location>
        <position position="160"/>
    </location>
    <ligand>
        <name>substrate</name>
    </ligand>
</feature>
<dbReference type="GO" id="GO:0005524">
    <property type="term" value="F:ATP binding"/>
    <property type="evidence" value="ECO:0007669"/>
    <property type="project" value="UniProtKB-UniRule"/>
</dbReference>
<dbReference type="HOGENOM" id="CLU_057607_2_3_3"/>
<dbReference type="Gene3D" id="3.40.50.300">
    <property type="entry name" value="P-loop containing nucleotide triphosphate hydrolases"/>
    <property type="match status" value="1"/>
</dbReference>
<dbReference type="GO" id="GO:0008652">
    <property type="term" value="P:amino acid biosynthetic process"/>
    <property type="evidence" value="ECO:0007669"/>
    <property type="project" value="UniProtKB-KW"/>
</dbReference>
<comment type="pathway">
    <text evidence="7">Metabolic intermediate biosynthesis; chorismate biosynthesis; chorismate from D-erythrose 4-phosphate and phosphoenolpyruvate: step 5/7.</text>
</comment>
<keyword evidence="5 7" id="KW-0067">ATP-binding</keyword>
<protein>
    <recommendedName>
        <fullName evidence="7">Shikimate kinase</fullName>
        <shortName evidence="7">SK</shortName>
        <ecNumber evidence="7">2.7.1.71</ecNumber>
    </recommendedName>
</protein>
<evidence type="ECO:0000256" key="7">
    <source>
        <dbReference type="HAMAP-Rule" id="MF_00109"/>
    </source>
</evidence>
<organism evidence="8 9">
    <name type="scientific">Chamaesiphon minutus (strain ATCC 27169 / PCC 6605)</name>
    <dbReference type="NCBI Taxonomy" id="1173020"/>
    <lineage>
        <taxon>Bacteria</taxon>
        <taxon>Bacillati</taxon>
        <taxon>Cyanobacteriota</taxon>
        <taxon>Cyanophyceae</taxon>
        <taxon>Gomontiellales</taxon>
        <taxon>Chamaesiphonaceae</taxon>
        <taxon>Chamaesiphon</taxon>
    </lineage>
</organism>
<dbReference type="Pfam" id="PF01202">
    <property type="entry name" value="SKI"/>
    <property type="match status" value="1"/>
</dbReference>
<dbReference type="GO" id="GO:0004765">
    <property type="term" value="F:shikimate kinase activity"/>
    <property type="evidence" value="ECO:0007669"/>
    <property type="project" value="UniProtKB-UniRule"/>
</dbReference>
<keyword evidence="7" id="KW-0479">Metal-binding</keyword>
<dbReference type="SUPFAM" id="SSF52540">
    <property type="entry name" value="P-loop containing nucleoside triphosphate hydrolases"/>
    <property type="match status" value="1"/>
</dbReference>
<keyword evidence="9" id="KW-1185">Reference proteome</keyword>
<dbReference type="GO" id="GO:0005829">
    <property type="term" value="C:cytosol"/>
    <property type="evidence" value="ECO:0007669"/>
    <property type="project" value="TreeGrafter"/>
</dbReference>
<evidence type="ECO:0000256" key="4">
    <source>
        <dbReference type="ARBA" id="ARBA00022777"/>
    </source>
</evidence>
<evidence type="ECO:0000313" key="9">
    <source>
        <dbReference type="Proteomes" id="UP000010366"/>
    </source>
</evidence>
<feature type="binding site" evidence="7">
    <location>
        <position position="38"/>
    </location>
    <ligand>
        <name>substrate</name>
    </ligand>
</feature>
<feature type="binding site" evidence="7">
    <location>
        <begin position="16"/>
        <end position="21"/>
    </location>
    <ligand>
        <name>ATP</name>
        <dbReference type="ChEBI" id="CHEBI:30616"/>
    </ligand>
</feature>
<evidence type="ECO:0000256" key="5">
    <source>
        <dbReference type="ARBA" id="ARBA00022840"/>
    </source>
</evidence>
<evidence type="ECO:0000256" key="3">
    <source>
        <dbReference type="ARBA" id="ARBA00022741"/>
    </source>
</evidence>
<dbReference type="eggNOG" id="COG0703">
    <property type="taxonomic scope" value="Bacteria"/>
</dbReference>
<keyword evidence="2 7" id="KW-0808">Transferase</keyword>
<dbReference type="HAMAP" id="MF_00109">
    <property type="entry name" value="Shikimate_kinase"/>
    <property type="match status" value="1"/>
</dbReference>
<comment type="similarity">
    <text evidence="7">Belongs to the shikimate kinase family.</text>
</comment>
<evidence type="ECO:0000256" key="2">
    <source>
        <dbReference type="ARBA" id="ARBA00022679"/>
    </source>
</evidence>
<keyword evidence="4 7" id="KW-0418">Kinase</keyword>
<evidence type="ECO:0000313" key="8">
    <source>
        <dbReference type="EMBL" id="AFY94884.1"/>
    </source>
</evidence>
<keyword evidence="6 7" id="KW-0057">Aromatic amino acid biosynthesis</keyword>
<evidence type="ECO:0000256" key="6">
    <source>
        <dbReference type="ARBA" id="ARBA00023141"/>
    </source>
</evidence>
<dbReference type="GO" id="GO:0009073">
    <property type="term" value="P:aromatic amino acid family biosynthetic process"/>
    <property type="evidence" value="ECO:0007669"/>
    <property type="project" value="UniProtKB-KW"/>
</dbReference>
<dbReference type="Proteomes" id="UP000010366">
    <property type="component" value="Chromosome"/>
</dbReference>
<dbReference type="RefSeq" id="WP_015160998.1">
    <property type="nucleotide sequence ID" value="NC_019697.1"/>
</dbReference>
<feature type="binding site" evidence="7">
    <location>
        <position position="103"/>
    </location>
    <ligand>
        <name>substrate</name>
    </ligand>
</feature>
<comment type="caution">
    <text evidence="7">Lacks conserved residue(s) required for the propagation of feature annotation.</text>
</comment>
<keyword evidence="7" id="KW-0963">Cytoplasm</keyword>
<comment type="cofactor">
    <cofactor evidence="7">
        <name>Mg(2+)</name>
        <dbReference type="ChEBI" id="CHEBI:18420"/>
    </cofactor>
    <text evidence="7">Binds 1 Mg(2+) ion per subunit.</text>
</comment>
<sequence length="202" mass="22496">MFDLQGLNIYLIGMMGCGKSTVAPLLADRLGYNFLDTDITLAKSCAKPLGYDFEDTDLSESELIAKIIRELFQTVGEPEFRAIETQVLAEVSAYTRLVVATGGGIAIERENWNHLHQGLVIWLDPAVDLLVERLQGDTTRPILANSEDLQSKLDQLLSERRYRYAEADIHLPVLRDLTAEEIVDRILAAIPTVLKTPSITPD</sequence>
<dbReference type="EMBL" id="CP003600">
    <property type="protein sequence ID" value="AFY94884.1"/>
    <property type="molecule type" value="Genomic_DNA"/>
</dbReference>
<dbReference type="InterPro" id="IPR000623">
    <property type="entry name" value="Shikimate_kinase/TSH1"/>
</dbReference>
<dbReference type="InterPro" id="IPR027417">
    <property type="entry name" value="P-loop_NTPase"/>
</dbReference>
<reference evidence="8 9" key="1">
    <citation type="submission" date="2012-05" db="EMBL/GenBank/DDBJ databases">
        <title>Finished chromosome of genome of Chamaesiphon sp. PCC 6605.</title>
        <authorList>
            <consortium name="US DOE Joint Genome Institute"/>
            <person name="Gugger M."/>
            <person name="Coursin T."/>
            <person name="Rippka R."/>
            <person name="Tandeau De Marsac N."/>
            <person name="Huntemann M."/>
            <person name="Wei C.-L."/>
            <person name="Han J."/>
            <person name="Detter J.C."/>
            <person name="Han C."/>
            <person name="Tapia R."/>
            <person name="Chen A."/>
            <person name="Kyrpides N."/>
            <person name="Mavromatis K."/>
            <person name="Markowitz V."/>
            <person name="Szeto E."/>
            <person name="Ivanova N."/>
            <person name="Pagani I."/>
            <person name="Pati A."/>
            <person name="Goodwin L."/>
            <person name="Nordberg H.P."/>
            <person name="Cantor M.N."/>
            <person name="Hua S.X."/>
            <person name="Woyke T."/>
            <person name="Kerfeld C.A."/>
        </authorList>
    </citation>
    <scope>NUCLEOTIDE SEQUENCE [LARGE SCALE GENOMIC DNA]</scope>
    <source>
        <strain evidence="9">ATCC 27169 / PCC 6605</strain>
    </source>
</reference>
<dbReference type="EC" id="2.7.1.71" evidence="7"/>
<gene>
    <name evidence="7" type="primary">aroK</name>
    <name evidence="8" type="ORF">Cha6605_3918</name>
</gene>
<dbReference type="GO" id="GO:0009423">
    <property type="term" value="P:chorismate biosynthetic process"/>
    <property type="evidence" value="ECO:0007669"/>
    <property type="project" value="UniProtKB-UniRule"/>
</dbReference>
<dbReference type="PANTHER" id="PTHR21087:SF16">
    <property type="entry name" value="SHIKIMATE KINASE 1, CHLOROPLASTIC"/>
    <property type="match status" value="1"/>
</dbReference>
<dbReference type="UniPathway" id="UPA00053">
    <property type="reaction ID" value="UER00088"/>
</dbReference>
<feature type="binding site" evidence="7">
    <location>
        <position position="140"/>
    </location>
    <ligand>
        <name>ATP</name>
        <dbReference type="ChEBI" id="CHEBI:30616"/>
    </ligand>
</feature>
<dbReference type="CDD" id="cd00464">
    <property type="entry name" value="SK"/>
    <property type="match status" value="1"/>
</dbReference>
<keyword evidence="3 7" id="KW-0547">Nucleotide-binding</keyword>
<name>K9UL19_CHAP6</name>
<dbReference type="AlphaFoldDB" id="K9UL19"/>
<dbReference type="InterPro" id="IPR031322">
    <property type="entry name" value="Shikimate/glucono_kinase"/>
</dbReference>
<feature type="binding site" evidence="7">
    <location>
        <position position="20"/>
    </location>
    <ligand>
        <name>Mg(2+)</name>
        <dbReference type="ChEBI" id="CHEBI:18420"/>
    </ligand>
</feature>
<dbReference type="STRING" id="1173020.Cha6605_3918"/>
<comment type="subunit">
    <text evidence="7">Monomer.</text>
</comment>
<accession>K9UL19</accession>
<dbReference type="KEGG" id="cmp:Cha6605_3918"/>
<comment type="catalytic activity">
    <reaction evidence="7">
        <text>shikimate + ATP = 3-phosphoshikimate + ADP + H(+)</text>
        <dbReference type="Rhea" id="RHEA:13121"/>
        <dbReference type="ChEBI" id="CHEBI:15378"/>
        <dbReference type="ChEBI" id="CHEBI:30616"/>
        <dbReference type="ChEBI" id="CHEBI:36208"/>
        <dbReference type="ChEBI" id="CHEBI:145989"/>
        <dbReference type="ChEBI" id="CHEBI:456216"/>
        <dbReference type="EC" id="2.7.1.71"/>
    </reaction>
</comment>
<evidence type="ECO:0000256" key="1">
    <source>
        <dbReference type="ARBA" id="ARBA00022605"/>
    </source>
</evidence>
<proteinExistence type="inferred from homology"/>
<comment type="subcellular location">
    <subcellularLocation>
        <location evidence="7">Cytoplasm</location>
    </subcellularLocation>
</comment>